<accession>A0A8H7BDP6</accession>
<comment type="caution">
    <text evidence="9">The sequence shown here is derived from an EMBL/GenBank/DDBJ whole genome shotgun (WGS) entry which is preliminary data.</text>
</comment>
<evidence type="ECO:0000256" key="1">
    <source>
        <dbReference type="ARBA" id="ARBA00022723"/>
    </source>
</evidence>
<dbReference type="PANTHER" id="PTHR31313:SF81">
    <property type="entry name" value="TY1 ENHANCER ACTIVATOR"/>
    <property type="match status" value="1"/>
</dbReference>
<keyword evidence="3" id="KW-0805">Transcription regulation</keyword>
<dbReference type="GO" id="GO:0008270">
    <property type="term" value="F:zinc ion binding"/>
    <property type="evidence" value="ECO:0007669"/>
    <property type="project" value="InterPro"/>
</dbReference>
<organism evidence="9 10">
    <name type="scientific">Apophysomyces ossiformis</name>
    <dbReference type="NCBI Taxonomy" id="679940"/>
    <lineage>
        <taxon>Eukaryota</taxon>
        <taxon>Fungi</taxon>
        <taxon>Fungi incertae sedis</taxon>
        <taxon>Mucoromycota</taxon>
        <taxon>Mucoromycotina</taxon>
        <taxon>Mucoromycetes</taxon>
        <taxon>Mucorales</taxon>
        <taxon>Mucorineae</taxon>
        <taxon>Mucoraceae</taxon>
        <taxon>Apophysomyces</taxon>
    </lineage>
</organism>
<feature type="region of interest" description="Disordered" evidence="7">
    <location>
        <begin position="1"/>
        <end position="41"/>
    </location>
</feature>
<dbReference type="Pfam" id="PF04082">
    <property type="entry name" value="Fungal_trans"/>
    <property type="match status" value="1"/>
</dbReference>
<dbReference type="CDD" id="cd12148">
    <property type="entry name" value="fungal_TF_MHR"/>
    <property type="match status" value="1"/>
</dbReference>
<dbReference type="GO" id="GO:0006351">
    <property type="term" value="P:DNA-templated transcription"/>
    <property type="evidence" value="ECO:0007669"/>
    <property type="project" value="InterPro"/>
</dbReference>
<evidence type="ECO:0000256" key="2">
    <source>
        <dbReference type="ARBA" id="ARBA00022833"/>
    </source>
</evidence>
<feature type="region of interest" description="Disordered" evidence="7">
    <location>
        <begin position="738"/>
        <end position="766"/>
    </location>
</feature>
<dbReference type="AlphaFoldDB" id="A0A8H7BDP6"/>
<keyword evidence="1" id="KW-0479">Metal-binding</keyword>
<evidence type="ECO:0000256" key="6">
    <source>
        <dbReference type="ARBA" id="ARBA00023242"/>
    </source>
</evidence>
<evidence type="ECO:0000256" key="7">
    <source>
        <dbReference type="SAM" id="MobiDB-lite"/>
    </source>
</evidence>
<dbReference type="Proteomes" id="UP000605846">
    <property type="component" value="Unassembled WGS sequence"/>
</dbReference>
<protein>
    <recommendedName>
        <fullName evidence="8">Xylanolytic transcriptional activator regulatory domain-containing protein</fullName>
    </recommendedName>
</protein>
<evidence type="ECO:0000313" key="10">
    <source>
        <dbReference type="Proteomes" id="UP000605846"/>
    </source>
</evidence>
<evidence type="ECO:0000313" key="9">
    <source>
        <dbReference type="EMBL" id="KAF7720941.1"/>
    </source>
</evidence>
<name>A0A8H7BDP6_9FUNG</name>
<evidence type="ECO:0000256" key="4">
    <source>
        <dbReference type="ARBA" id="ARBA00023125"/>
    </source>
</evidence>
<reference evidence="9" key="1">
    <citation type="submission" date="2020-01" db="EMBL/GenBank/DDBJ databases">
        <title>Genome Sequencing of Three Apophysomyces-Like Fungal Strains Confirms a Novel Fungal Genus in the Mucoromycota with divergent Burkholderia-like Endosymbiotic Bacteria.</title>
        <authorList>
            <person name="Stajich J.E."/>
            <person name="Macias A.M."/>
            <person name="Carter-House D."/>
            <person name="Lovett B."/>
            <person name="Kasson L.R."/>
            <person name="Berry K."/>
            <person name="Grigoriev I."/>
            <person name="Chang Y."/>
            <person name="Spatafora J."/>
            <person name="Kasson M.T."/>
        </authorList>
    </citation>
    <scope>NUCLEOTIDE SEQUENCE</scope>
    <source>
        <strain evidence="9">NRRL A-21654</strain>
    </source>
</reference>
<dbReference type="OrthoDB" id="2406834at2759"/>
<evidence type="ECO:0000256" key="5">
    <source>
        <dbReference type="ARBA" id="ARBA00023163"/>
    </source>
</evidence>
<feature type="domain" description="Xylanolytic transcriptional activator regulatory" evidence="8">
    <location>
        <begin position="240"/>
        <end position="314"/>
    </location>
</feature>
<keyword evidence="6" id="KW-0539">Nucleus</keyword>
<keyword evidence="2" id="KW-0862">Zinc</keyword>
<dbReference type="GO" id="GO:0003677">
    <property type="term" value="F:DNA binding"/>
    <property type="evidence" value="ECO:0007669"/>
    <property type="project" value="UniProtKB-KW"/>
</dbReference>
<sequence length="766" mass="86606">MQCKARGRPCTFSKDGLLDPDQEPQEESGIPETGGSQTDTLDLAEDESVLFADSNEYQLNRSKRRALLHESRVSKVLASFGDDIRKLNLNDNSPKCNSSGLDVDPFGNFIQWMPEPPLPTKYTGSVEMPSRDIQMNLISIFFDDRYEITPMIPKRYFYDQLDKKGPLITPLLLNSIYMHTCKFTDLPDVPKTDVFFHRAKRLLEDFLDVPRVSTVVALMLMSQYEPSPNMYRGGAQQCRSWMYSGMAFRMCLELGLNTENNISKDLNRDEIETRRRVFWSCYCLDKFQSSGWERPWMIPATIASTELPNVLPEDDLKERGIVEGLRAKLELTLTSEEGLSLRAFAALHGIADKEAFFTRVRVFHDKLLAWLRGLPTSLQWSLESVSDMNEVTCLPHPRPMLCHLHLIYNVLVLDVLLHLPGDAENLFQRRVRATHITQLVYHMCIRPSTIIKFDYAVHSIITAIKVHAKHVYEQNITVSQQSSRFYDQSITALREIRKYAIIPNGDKILQHAPNLQTHDFVNDSQLRSDCAYNVRHADTSGYMGEDTSMKPQDLMNPLTAANMHSAFVETDKQQHDLIDGRSNIHGEQRQCGNPYIVYPGHSVPVCKTAVPNAWAPSMMHRDVSNISYASSSPADTVTSGVSPGTQAFKEQHYFSAKVAESPAYTNAPPLTTPASLNGQSEFSDIILSSHASMLHSLDSHRPHAHVDISVGGSLTTFSHSTSASMELGVFHQNMHGPAMELQQQQQQQQHQQPTIYGPNRFCQQQD</sequence>
<feature type="compositionally biased region" description="Low complexity" evidence="7">
    <location>
        <begin position="742"/>
        <end position="752"/>
    </location>
</feature>
<keyword evidence="4" id="KW-0238">DNA-binding</keyword>
<gene>
    <name evidence="9" type="ORF">EC973_005750</name>
</gene>
<dbReference type="SMART" id="SM00906">
    <property type="entry name" value="Fungal_trans"/>
    <property type="match status" value="1"/>
</dbReference>
<dbReference type="EMBL" id="JABAYA010000331">
    <property type="protein sequence ID" value="KAF7720941.1"/>
    <property type="molecule type" value="Genomic_DNA"/>
</dbReference>
<evidence type="ECO:0000259" key="8">
    <source>
        <dbReference type="SMART" id="SM00906"/>
    </source>
</evidence>
<evidence type="ECO:0000256" key="3">
    <source>
        <dbReference type="ARBA" id="ARBA00023015"/>
    </source>
</evidence>
<proteinExistence type="predicted"/>
<dbReference type="InterPro" id="IPR007219">
    <property type="entry name" value="XnlR_reg_dom"/>
</dbReference>
<keyword evidence="10" id="KW-1185">Reference proteome</keyword>
<dbReference type="InterPro" id="IPR051615">
    <property type="entry name" value="Transcr_Regulatory_Elem"/>
</dbReference>
<keyword evidence="5" id="KW-0804">Transcription</keyword>
<dbReference type="PANTHER" id="PTHR31313">
    <property type="entry name" value="TY1 ENHANCER ACTIVATOR"/>
    <property type="match status" value="1"/>
</dbReference>